<dbReference type="InterPro" id="IPR012902">
    <property type="entry name" value="N_methyl_site"/>
</dbReference>
<dbReference type="RefSeq" id="WP_230525500.1">
    <property type="nucleotide sequence ID" value="NZ_JAJGAK010000001.1"/>
</dbReference>
<proteinExistence type="predicted"/>
<dbReference type="Gene3D" id="3.30.700.10">
    <property type="entry name" value="Glycoprotein, Type 4 Pilin"/>
    <property type="match status" value="1"/>
</dbReference>
<evidence type="ECO:0000313" key="2">
    <source>
        <dbReference type="EMBL" id="MCC8361854.1"/>
    </source>
</evidence>
<feature type="transmembrane region" description="Helical" evidence="1">
    <location>
        <begin position="12"/>
        <end position="30"/>
    </location>
</feature>
<dbReference type="Pfam" id="PF07963">
    <property type="entry name" value="N_methyl"/>
    <property type="match status" value="1"/>
</dbReference>
<evidence type="ECO:0000313" key="3">
    <source>
        <dbReference type="Proteomes" id="UP001165293"/>
    </source>
</evidence>
<dbReference type="SUPFAM" id="SSF54523">
    <property type="entry name" value="Pili subunits"/>
    <property type="match status" value="1"/>
</dbReference>
<evidence type="ECO:0000256" key="1">
    <source>
        <dbReference type="SAM" id="Phobius"/>
    </source>
</evidence>
<dbReference type="NCBIfam" id="TIGR02532">
    <property type="entry name" value="IV_pilin_GFxxxE"/>
    <property type="match status" value="1"/>
</dbReference>
<dbReference type="EMBL" id="JAJGAK010000001">
    <property type="protein sequence ID" value="MCC8361854.1"/>
    <property type="molecule type" value="Genomic_DNA"/>
</dbReference>
<gene>
    <name evidence="2" type="ORF">LK996_01990</name>
</gene>
<sequence length="127" mass="13525">MRKVFGFTLLELMITVGIVAILASLALAGYDFATRKTRRAAATGCLTQQAQAMERHYTTTMTYLGAAIPACSSDVTPYYTIRPAAGEPTATTYTLEAVPIGGQAKDTCGTLSLNHTARKTPATQGCW</sequence>
<dbReference type="InterPro" id="IPR045584">
    <property type="entry name" value="Pilin-like"/>
</dbReference>
<keyword evidence="1" id="KW-0812">Transmembrane</keyword>
<dbReference type="InterPro" id="IPR031982">
    <property type="entry name" value="PilE-like"/>
</dbReference>
<comment type="caution">
    <text evidence="2">The sequence shown here is derived from an EMBL/GenBank/DDBJ whole genome shotgun (WGS) entry which is preliminary data.</text>
</comment>
<keyword evidence="1" id="KW-0472">Membrane</keyword>
<dbReference type="Pfam" id="PF16732">
    <property type="entry name" value="ComP_DUS"/>
    <property type="match status" value="1"/>
</dbReference>
<name>A0ABS8JE63_9GAMM</name>
<keyword evidence="1" id="KW-1133">Transmembrane helix</keyword>
<keyword evidence="3" id="KW-1185">Reference proteome</keyword>
<reference evidence="2" key="1">
    <citation type="submission" date="2021-10" db="EMBL/GenBank/DDBJ databases">
        <authorList>
            <person name="Lyu M."/>
            <person name="Wang X."/>
            <person name="Meng X."/>
            <person name="Xu K."/>
        </authorList>
    </citation>
    <scope>NUCLEOTIDE SEQUENCE</scope>
    <source>
        <strain evidence="2">A6</strain>
    </source>
</reference>
<protein>
    <submittedName>
        <fullName evidence="2">Type IV pilin protein</fullName>
    </submittedName>
</protein>
<accession>A0ABS8JE63</accession>
<organism evidence="2 3">
    <name type="scientific">Noviluteimonas lactosilytica</name>
    <dbReference type="NCBI Taxonomy" id="2888523"/>
    <lineage>
        <taxon>Bacteria</taxon>
        <taxon>Pseudomonadati</taxon>
        <taxon>Pseudomonadota</taxon>
        <taxon>Gammaproteobacteria</taxon>
        <taxon>Lysobacterales</taxon>
        <taxon>Lysobacteraceae</taxon>
        <taxon>Noviluteimonas</taxon>
    </lineage>
</organism>
<dbReference type="Proteomes" id="UP001165293">
    <property type="component" value="Unassembled WGS sequence"/>
</dbReference>